<feature type="compositionally biased region" description="Acidic residues" evidence="4">
    <location>
        <begin position="2668"/>
        <end position="2682"/>
    </location>
</feature>
<feature type="compositionally biased region" description="Polar residues" evidence="4">
    <location>
        <begin position="1885"/>
        <end position="1894"/>
    </location>
</feature>
<dbReference type="InterPro" id="IPR036322">
    <property type="entry name" value="WD40_repeat_dom_sf"/>
</dbReference>
<feature type="region of interest" description="Disordered" evidence="4">
    <location>
        <begin position="1"/>
        <end position="261"/>
    </location>
</feature>
<feature type="region of interest" description="Disordered" evidence="4">
    <location>
        <begin position="1158"/>
        <end position="1178"/>
    </location>
</feature>
<feature type="domain" description="C2H2-type" evidence="5">
    <location>
        <begin position="2477"/>
        <end position="2498"/>
    </location>
</feature>
<keyword evidence="3" id="KW-0539">Nucleus</keyword>
<feature type="compositionally biased region" description="Acidic residues" evidence="4">
    <location>
        <begin position="747"/>
        <end position="758"/>
    </location>
</feature>
<feature type="compositionally biased region" description="Basic and acidic residues" evidence="4">
    <location>
        <begin position="2512"/>
        <end position="2521"/>
    </location>
</feature>
<feature type="region of interest" description="Disordered" evidence="4">
    <location>
        <begin position="1550"/>
        <end position="1588"/>
    </location>
</feature>
<dbReference type="Gene3D" id="2.130.10.10">
    <property type="entry name" value="YVTN repeat-like/Quinoprotein amine dehydrogenase"/>
    <property type="match status" value="1"/>
</dbReference>
<feature type="compositionally biased region" description="Acidic residues" evidence="4">
    <location>
        <begin position="224"/>
        <end position="238"/>
    </location>
</feature>
<dbReference type="Proteomes" id="UP000002320">
    <property type="component" value="Unassembled WGS sequence"/>
</dbReference>
<feature type="compositionally biased region" description="Polar residues" evidence="4">
    <location>
        <begin position="1523"/>
        <end position="1537"/>
    </location>
</feature>
<feature type="compositionally biased region" description="Pro residues" evidence="4">
    <location>
        <begin position="1161"/>
        <end position="1172"/>
    </location>
</feature>
<dbReference type="SMART" id="SM00320">
    <property type="entry name" value="WD40"/>
    <property type="match status" value="3"/>
</dbReference>
<feature type="region of interest" description="Disordered" evidence="4">
    <location>
        <begin position="1329"/>
        <end position="1363"/>
    </location>
</feature>
<feature type="compositionally biased region" description="Basic and acidic residues" evidence="4">
    <location>
        <begin position="1838"/>
        <end position="1852"/>
    </location>
</feature>
<feature type="compositionally biased region" description="Basic and acidic residues" evidence="4">
    <location>
        <begin position="1740"/>
        <end position="1750"/>
    </location>
</feature>
<evidence type="ECO:0000256" key="1">
    <source>
        <dbReference type="ARBA" id="ARBA00004123"/>
    </source>
</evidence>
<reference evidence="7" key="2">
    <citation type="submission" date="2020-05" db="UniProtKB">
        <authorList>
            <consortium name="EnsemblMetazoa"/>
        </authorList>
    </citation>
    <scope>IDENTIFICATION</scope>
    <source>
        <strain evidence="7">JHB</strain>
    </source>
</reference>
<evidence type="ECO:0000313" key="6">
    <source>
        <dbReference type="EMBL" id="EDS34477.1"/>
    </source>
</evidence>
<feature type="compositionally biased region" description="Pro residues" evidence="4">
    <location>
        <begin position="46"/>
        <end position="62"/>
    </location>
</feature>
<feature type="region of interest" description="Disordered" evidence="4">
    <location>
        <begin position="535"/>
        <end position="557"/>
    </location>
</feature>
<feature type="domain" description="C2H2-type" evidence="5">
    <location>
        <begin position="2385"/>
        <end position="2406"/>
    </location>
</feature>
<dbReference type="InParanoid" id="B0WTM4"/>
<dbReference type="GO" id="GO:0005634">
    <property type="term" value="C:nucleus"/>
    <property type="evidence" value="ECO:0007669"/>
    <property type="project" value="UniProtKB-SubCell"/>
</dbReference>
<sequence length="3324" mass="369041">MLTQAEQANAKPPASTPAPTAATAAAPAEPPASSSATTAPADEPASQPPPPPPPSDAAPAEPPKVTAPAKPAGTLFRRKKVVPVAVAKQISKREKAAPPKVVPKPAPVPTPEPEVVKQPEPETEPVKPPETVQPAEEIVEEVSKSPEVVEEPPPEVVSEEPAPPVTVKAEAREPERPTSFRRIKPKVSINIAKTRPRKSILKKANSGTESEGGGSSEPSKSLEPEETIVLDDDDEEEDKAAKERQALEESRKAIEAEERRAIEEEMRKIQERDERIRCEEAENERRIAEERRVEEERKRMEVERRMEEQRRVAEEQRISEQKAEESRVEENKSIPNRKSIKIPPDLWKSQLMKMKTNPFRMHSVPDKKTSTEEPPKEAPVTVESAPLEESQPPCQEVVNVVNPEKVPGNPVPPPASVPSSATKEIRRISRLPPSVAMKLMNCVAAGKVVKPKEQVVESAAPEQSTPEPTKTIRRISKLPPELARKLVQSVEKKVEVVKEVAPEVVAEPKPEASNKEIRRISKLPPELGRKLVQSIEKKPEVATPEVAAEPKPEAPAKEVRRIARLPAAVAMQLLKSVGSVKKEPVVTEVPKEDVKPEVKPVKEIRRISQLPPDVARKLMNSLKQKQPLKPVPLPIPEVKVEPEPDVPTLTATQKPKSKVHILSQVILPTSTSYNLEELLAGKSAESAPAGGQMPLPLPMPRARKPVEDLDTSRSTVDLNQSAGSSQTEEVIAPEAGERMPLPVQLKEEEDTGETTEEAVEGHFADDDHDDAGEEDVPESADLPSVACEEIIEETIVQEEVVEERAPVVVPVVSQIAQVPISTQPVQYSYNARPMPQPVLSVPRSQPQITYFQHVPNLQQQLQQLPPGSSIVYANSEQVSLPSRPHLNVQRLVLNPASIRSQPPLPHPVRPGYGPAQFVLIRNPQQAPRVRQPLPPQQHLLVPRPTYYQHPTTSTAPPSQQRFNQILVPTPRFMVSSVPPGQPPIQQQHHHQRPARVNYVIPSLSPQKRAFQPVEPQAPPPTIPKIVIEPPPPSHTPDSPKDLKNFSPCSQAVKDKLREKLKAKMGKAFESPPQPALPPERPTDRMHFVPIVKPPPLPQQRPLITQIRPIKQYNAGPGRKIYLTKFCVVKPEQQALVPPPITIPPPPPPPPAPKMSFVVQTPPRPAPQPPPPMRTKSIDVFHGFPSASIKSERREFERFRENLDKVVTAVSTAGPNGDEMYIITELDEPAVKEEPVVAAPPPPPPRITVRRKTFVVEDSDCEERVQLLPRVDEDDESEEEKKVQVKVEKVEPVTMVVKQESEEEEEESDADEDLARQILSIVQRERDQLRIDSSPPVKVKRLRKRKKRRKRVVRKKREADDDDSKDMVMELLMKHVNQEALIADIVAAQRKELPIIELSDEEEDEVREEKPVVRIDSESEVVVSDEEDSGSDIFAKILEPFTSEKKAEEVEEVAAEISGVEPLAEKSAIETIDERTDISFKPSNEKKKEEKICDTISSALPEVAASATPQAQRAPKRKLKPTLVNRQRQQLPQPKIQKTVTIGRVTTLNTLKATSDEEEEVEDRAATPASTSTFGADNDSSDPFSDREEVVEAKICAKIVEGSGGETRSTPVPAAQVVPEVTVDSEPVAAPQEILQDPKEILRQIAEDWDLEETPEEAKKVAEPEKAEEPTKISEPEKPPEPPVVLTKPASMEAPAALGSSRPKSIPKRRMSVRIAGQQRPQRGERTPERDSTPSVQSLLRDWEVTPEKTKVNSPPVQDLLKEWEDSPVRNVTTASPEKVREKTPVRIVTSPVKSLLKEWEETPQKVAEDIVALPKKSSVGNSEPPEITPVLNVTLAEKSPEKVHEVQREKTPVRNVTPPVESLPKDSELQKAVEIVSLPVQNVTSPVKNATSPVKSPLKSPPMPHVLLERLDVSQYRSPEKPKKAPAIEPRILLEKLDPAEYISPKKPVEGSDLTEPSAEPVDQEPPKQPEPEVVHEEPPKQIEPEPEKVPEEPPKPIASQSLAPEEPAKQHEPEILPDDPPEPSPAPSRSVTPSDARPASRSLRSSCSRLSVSRESLPLSVERESARSLRRMTRLSVSRESLPQVEKEPPSKVKVSKQASIKNWLQGTTRDPPPAAPPTPAAPTTTRTLRSRVNSVVDVEPAKKKSRGRPKVVKPAEAEPPKEAEVVAEESGEAGRRREDAEKEAGADAGALEQEPKSVEPSPQTQPQPKPPSPTISNRVPIPISSDSDDEDAPLSKRRKVLRKRRATTRRTVRDLNANRRLFRSANASLSDPAASMTNDEDAFPIIKSEPLEIPQQDAVPYEAFDGSSGRLLSIVHVQNNQIVHAEDYQEHVFATPEPPARGEKRKRRTKAQIEADKQAKSNRDDSVATPDPLPLDPSAAPNFSCANCGETISRDSWQDHYVHHNGLTYRVGIDPELNLTDEATAVQIVTRYMKQHRQLQVICEKCGVSKKSALGLVSHRVVCGLTPEQIEASKVACENCGRKMMPVSMTSHLHGHCSVLKRIKQERHLEEVQRERREQEEEDAADGQQPGQVNQLGRVKRRATKRAETKIKTMSCEDLILTVTKSICTDGCLGAWKTQLRKANTARCVFPSCDFTGSSEAEMRHHHEFCPLPCELYECRNCRYQSAKIDPLVKHITAKHMDAVRVNMATATYESSGSEAKVGTESSDDEGTSGVDENELPDGTASSGMDDEELRGGAKKKGKGRKRSVIGALLSSRIANHSRGVGYGGREQFSEECEVYREMVLDEVIEVRSSKKEFQYVSREWTVKFRQRFYAKAMLFGDFRPDVDAQFLTFNQVQDYIPSAARSLRFTMRATNLYNAPIHVPDYAHKWRTLDTFGADVSGHESLFFCGGPIIAMDWVPLPDRAEDRTHQILAVVCKSSHEEFYLAEQMAPQPCLIQIWDVGVLSNATLHKKVENSPPTLQYAIACDFGPIWSLKFCPSGCSNTTSSGDQFDRLGLLAATGSNGDVYIFSLAPNYNHLITNSYRIINLKPVLRLTLAMTREAASPEYEGHGAVRLAWSKSKHHATIAAGYSNGAVAVWNLNTKSPLLTGQKDATTTLLPIHRVFIPDACITAVDLHFTDDSRFMLVSNADRKLVVYDLQTGYLPTEVASLNARSKVTTACWNTHFPVIAMAFDDVYAMDRCALTFHQTREIGLRLCPLYTFTAEATDMSGSDWLSNYVIGTDGGDVLSHQPQPMVHQMAQKNTAQQKYILTSTMSVKLTDEPTDTSYNMFERNFGLLFSDNDKSSSKMDLKSLQVKSYRRALLQEYPGIRVNQVRWNPNEGAYQFYAVGYQAGFVRVRPSGSSEQVWRRRAFRCKLTRLI</sequence>
<feature type="compositionally biased region" description="Basic and acidic residues" evidence="4">
    <location>
        <begin position="279"/>
        <end position="332"/>
    </location>
</feature>
<feature type="compositionally biased region" description="Basic and acidic residues" evidence="4">
    <location>
        <begin position="2174"/>
        <end position="2187"/>
    </location>
</feature>
<feature type="region of interest" description="Disordered" evidence="4">
    <location>
        <begin position="621"/>
        <end position="657"/>
    </location>
</feature>
<dbReference type="SMART" id="SM00355">
    <property type="entry name" value="ZnF_C2H2"/>
    <property type="match status" value="3"/>
</dbReference>
<dbReference type="PANTHER" id="PTHR15052">
    <property type="entry name" value="RNA POLYMERASE III TRANSCRIPTION INITIATION FACTOR COMPLEX SUBUNIT"/>
    <property type="match status" value="1"/>
</dbReference>
<name>B0WTM4_CULQU</name>
<feature type="compositionally biased region" description="Basic and acidic residues" evidence="4">
    <location>
        <begin position="2353"/>
        <end position="2368"/>
    </location>
</feature>
<feature type="compositionally biased region" description="Basic and acidic residues" evidence="4">
    <location>
        <begin position="2155"/>
        <end position="2166"/>
    </location>
</feature>
<evidence type="ECO:0000313" key="8">
    <source>
        <dbReference type="Proteomes" id="UP000002320"/>
    </source>
</evidence>
<evidence type="ECO:0000313" key="7">
    <source>
        <dbReference type="EnsemblMetazoa" id="CPIJ010477-PA"/>
    </source>
</evidence>
<feature type="compositionally biased region" description="Low complexity" evidence="4">
    <location>
        <begin position="2041"/>
        <end position="2058"/>
    </location>
</feature>
<proteinExistence type="predicted"/>
<feature type="compositionally biased region" description="Basic and acidic residues" evidence="4">
    <location>
        <begin position="1907"/>
        <end position="1923"/>
    </location>
</feature>
<feature type="compositionally biased region" description="Basic residues" evidence="4">
    <location>
        <begin position="1337"/>
        <end position="1355"/>
    </location>
</feature>
<organism>
    <name type="scientific">Culex quinquefasciatus</name>
    <name type="common">Southern house mosquito</name>
    <name type="synonym">Culex pungens</name>
    <dbReference type="NCBI Taxonomy" id="7176"/>
    <lineage>
        <taxon>Eukaryota</taxon>
        <taxon>Metazoa</taxon>
        <taxon>Ecdysozoa</taxon>
        <taxon>Arthropoda</taxon>
        <taxon>Hexapoda</taxon>
        <taxon>Insecta</taxon>
        <taxon>Pterygota</taxon>
        <taxon>Neoptera</taxon>
        <taxon>Endopterygota</taxon>
        <taxon>Diptera</taxon>
        <taxon>Nematocera</taxon>
        <taxon>Culicoidea</taxon>
        <taxon>Culicidae</taxon>
        <taxon>Culicinae</taxon>
        <taxon>Culicini</taxon>
        <taxon>Culex</taxon>
        <taxon>Culex</taxon>
    </lineage>
</organism>
<feature type="compositionally biased region" description="Pro residues" evidence="4">
    <location>
        <begin position="2205"/>
        <end position="2215"/>
    </location>
</feature>
<dbReference type="OMA" id="NWNSPAH"/>
<dbReference type="InterPro" id="IPR013087">
    <property type="entry name" value="Znf_C2H2_type"/>
</dbReference>
<feature type="compositionally biased region" description="Basic residues" evidence="4">
    <location>
        <begin position="2699"/>
        <end position="2709"/>
    </location>
</feature>
<feature type="compositionally biased region" description="Polar residues" evidence="4">
    <location>
        <begin position="2098"/>
        <end position="2108"/>
    </location>
</feature>
<dbReference type="eggNOG" id="ENOG502RAA6">
    <property type="taxonomic scope" value="Eukaryota"/>
</dbReference>
<feature type="region of interest" description="Disordered" evidence="4">
    <location>
        <begin position="1885"/>
        <end position="2253"/>
    </location>
</feature>
<feature type="region of interest" description="Disordered" evidence="4">
    <location>
        <begin position="456"/>
        <end position="476"/>
    </location>
</feature>
<dbReference type="HOGENOM" id="CLU_225157_0_0_1"/>
<dbReference type="GO" id="GO:0006383">
    <property type="term" value="P:transcription by RNA polymerase III"/>
    <property type="evidence" value="ECO:0007669"/>
    <property type="project" value="TreeGrafter"/>
</dbReference>
<dbReference type="PANTHER" id="PTHR15052:SF2">
    <property type="entry name" value="GENERAL TRANSCRIPTION FACTOR 3C POLYPEPTIDE 2"/>
    <property type="match status" value="1"/>
</dbReference>
<evidence type="ECO:0000256" key="2">
    <source>
        <dbReference type="ARBA" id="ARBA00023163"/>
    </source>
</evidence>
<feature type="compositionally biased region" description="Polar residues" evidence="4">
    <location>
        <begin position="712"/>
        <end position="728"/>
    </location>
</feature>
<dbReference type="VEuPathDB" id="VectorBase:CPIJ010477"/>
<dbReference type="VEuPathDB" id="VectorBase:CQUJHB011856"/>
<evidence type="ECO:0000256" key="4">
    <source>
        <dbReference type="SAM" id="MobiDB-lite"/>
    </source>
</evidence>
<feature type="compositionally biased region" description="Basic and acidic residues" evidence="4">
    <location>
        <begin position="1965"/>
        <end position="1995"/>
    </location>
</feature>
<dbReference type="GO" id="GO:0000127">
    <property type="term" value="C:transcription factor TFIIIC complex"/>
    <property type="evidence" value="ECO:0007669"/>
    <property type="project" value="TreeGrafter"/>
</dbReference>
<keyword evidence="2" id="KW-0804">Transcription</keyword>
<evidence type="ECO:0000259" key="5">
    <source>
        <dbReference type="SMART" id="SM00355"/>
    </source>
</evidence>
<feature type="region of interest" description="Disordered" evidence="4">
    <location>
        <begin position="2656"/>
        <end position="2709"/>
    </location>
</feature>
<feature type="region of interest" description="Disordered" evidence="4">
    <location>
        <begin position="1502"/>
        <end position="1537"/>
    </location>
</feature>
<dbReference type="EMBL" id="DS232089">
    <property type="protein sequence ID" value="EDS34477.1"/>
    <property type="molecule type" value="Genomic_DNA"/>
</dbReference>
<feature type="compositionally biased region" description="Pro residues" evidence="4">
    <location>
        <begin position="1015"/>
        <end position="1034"/>
    </location>
</feature>
<keyword evidence="8" id="KW-1185">Reference proteome</keyword>
<dbReference type="KEGG" id="cqu:CpipJ_CPIJ010477"/>
<dbReference type="OrthoDB" id="4703at2759"/>
<feature type="region of interest" description="Disordered" evidence="4">
    <location>
        <begin position="279"/>
        <end position="424"/>
    </location>
</feature>
<feature type="region of interest" description="Disordered" evidence="4">
    <location>
        <begin position="2512"/>
        <end position="2546"/>
    </location>
</feature>
<dbReference type="InterPro" id="IPR052416">
    <property type="entry name" value="GTF3C_component"/>
</dbReference>
<feature type="compositionally biased region" description="Basic and acidic residues" evidence="4">
    <location>
        <begin position="1721"/>
        <end position="1731"/>
    </location>
</feature>
<feature type="region of interest" description="Disordered" evidence="4">
    <location>
        <begin position="682"/>
        <end position="758"/>
    </location>
</feature>
<feature type="region of interest" description="Disordered" evidence="4">
    <location>
        <begin position="1010"/>
        <end position="1045"/>
    </location>
</feature>
<protein>
    <recommendedName>
        <fullName evidence="5">C2H2-type domain-containing protein</fullName>
    </recommendedName>
</protein>
<feature type="region of interest" description="Disordered" evidence="4">
    <location>
        <begin position="1838"/>
        <end position="1865"/>
    </location>
</feature>
<dbReference type="InterPro" id="IPR001680">
    <property type="entry name" value="WD40_rpt"/>
</dbReference>
<gene>
    <name evidence="7" type="primary">6043036</name>
    <name evidence="6" type="ORF">CpipJ_CPIJ010477</name>
</gene>
<accession>B0WTM4</accession>
<feature type="compositionally biased region" description="Low complexity" evidence="4">
    <location>
        <begin position="17"/>
        <end position="45"/>
    </location>
</feature>
<dbReference type="InterPro" id="IPR015943">
    <property type="entry name" value="WD40/YVTN_repeat-like_dom_sf"/>
</dbReference>
<feature type="compositionally biased region" description="Basic and acidic residues" evidence="4">
    <location>
        <begin position="114"/>
        <end position="127"/>
    </location>
</feature>
<feature type="compositionally biased region" description="Basic residues" evidence="4">
    <location>
        <begin position="2237"/>
        <end position="2252"/>
    </location>
</feature>
<feature type="compositionally biased region" description="Basic and acidic residues" evidence="4">
    <location>
        <begin position="363"/>
        <end position="376"/>
    </location>
</feature>
<comment type="subcellular location">
    <subcellularLocation>
        <location evidence="1">Nucleus</location>
    </subcellularLocation>
</comment>
<dbReference type="SUPFAM" id="SSF50978">
    <property type="entry name" value="WD40 repeat-like"/>
    <property type="match status" value="1"/>
</dbReference>
<feature type="region of interest" description="Disordered" evidence="4">
    <location>
        <begin position="2333"/>
        <end position="2382"/>
    </location>
</feature>
<feature type="compositionally biased region" description="Basic and acidic residues" evidence="4">
    <location>
        <begin position="239"/>
        <end position="261"/>
    </location>
</feature>
<feature type="domain" description="C2H2-type" evidence="5">
    <location>
        <begin position="2619"/>
        <end position="2642"/>
    </location>
</feature>
<feature type="compositionally biased region" description="Basic and acidic residues" evidence="4">
    <location>
        <begin position="169"/>
        <end position="178"/>
    </location>
</feature>
<reference evidence="6" key="1">
    <citation type="submission" date="2007-03" db="EMBL/GenBank/DDBJ databases">
        <title>Annotation of Culex pipiens quinquefasciatus.</title>
        <authorList>
            <consortium name="The Broad Institute Genome Sequencing Platform"/>
            <person name="Atkinson P.W."/>
            <person name="Hemingway J."/>
            <person name="Christensen B.M."/>
            <person name="Higgs S."/>
            <person name="Kodira C."/>
            <person name="Hannick L."/>
            <person name="Megy K."/>
            <person name="O'Leary S."/>
            <person name="Pearson M."/>
            <person name="Haas B.J."/>
            <person name="Mauceli E."/>
            <person name="Wortman J.R."/>
            <person name="Lee N.H."/>
            <person name="Guigo R."/>
            <person name="Stanke M."/>
            <person name="Alvarado L."/>
            <person name="Amedeo P."/>
            <person name="Antoine C.H."/>
            <person name="Arensburger P."/>
            <person name="Bidwell S.L."/>
            <person name="Crawford M."/>
            <person name="Camaro F."/>
            <person name="Devon K."/>
            <person name="Engels R."/>
            <person name="Hammond M."/>
            <person name="Howarth C."/>
            <person name="Koehrsen M."/>
            <person name="Lawson D."/>
            <person name="Montgomery P."/>
            <person name="Nene V."/>
            <person name="Nusbaum C."/>
            <person name="Puiu D."/>
            <person name="Romero-Severson J."/>
            <person name="Severson D.W."/>
            <person name="Shumway M."/>
            <person name="Sisk P."/>
            <person name="Stolte C."/>
            <person name="Zeng Q."/>
            <person name="Eisenstadt E."/>
            <person name="Fraser-Liggett C."/>
            <person name="Strausberg R."/>
            <person name="Galagan J."/>
            <person name="Birren B."/>
            <person name="Collins F.H."/>
        </authorList>
    </citation>
    <scope>NUCLEOTIDE SEQUENCE [LARGE SCALE GENOMIC DNA]</scope>
    <source>
        <strain evidence="6">JHB</strain>
    </source>
</reference>
<feature type="compositionally biased region" description="Pro residues" evidence="4">
    <location>
        <begin position="2112"/>
        <end position="2122"/>
    </location>
</feature>
<feature type="compositionally biased region" description="Basic and acidic residues" evidence="4">
    <location>
        <begin position="548"/>
        <end position="557"/>
    </location>
</feature>
<feature type="compositionally biased region" description="Basic and acidic residues" evidence="4">
    <location>
        <begin position="1655"/>
        <end position="1679"/>
    </location>
</feature>
<evidence type="ECO:0000256" key="3">
    <source>
        <dbReference type="ARBA" id="ARBA00023242"/>
    </source>
</evidence>
<feature type="compositionally biased region" description="Low complexity" evidence="4">
    <location>
        <begin position="397"/>
        <end position="408"/>
    </location>
</feature>
<dbReference type="STRING" id="7176.B0WTM4"/>
<dbReference type="EnsemblMetazoa" id="CPIJ010477-RA">
    <property type="protein sequence ID" value="CPIJ010477-PA"/>
    <property type="gene ID" value="CPIJ010477"/>
</dbReference>
<feature type="compositionally biased region" description="Pro residues" evidence="4">
    <location>
        <begin position="100"/>
        <end position="112"/>
    </location>
</feature>
<feature type="region of interest" description="Disordered" evidence="4">
    <location>
        <begin position="1648"/>
        <end position="1782"/>
    </location>
</feature>